<dbReference type="RefSeq" id="WP_062557619.1">
    <property type="nucleotide sequence ID" value="NZ_CP013341.1"/>
</dbReference>
<sequence>MPLLIKQQTSILQLILAMFNAPPGASNLNYLTVQLNKGQALESLAQSLAESILFFDKQYDTHLSPIDFSEALTKDLFGNRLSDKNKALIIDYMVNKISSGSSQVELIVEFISVLSSVSISDSHWGKAALHYNRHNVTKIIDYLLGDTFTAENKAVVIEFILTQMKAGKTFGAMIVWGIRTLVNVDHDNPVWGNAAKLFNHRVEVAKYHSIDKNGIVTDLVTLQQILSGVTANSATIMIAKAAIDTLQDNSCMQIQHMKAFRLDEALKNDKQDSVLSSAQELKFA</sequence>
<keyword evidence="2" id="KW-1185">Reference proteome</keyword>
<evidence type="ECO:0000313" key="2">
    <source>
        <dbReference type="Proteomes" id="UP000182882"/>
    </source>
</evidence>
<evidence type="ECO:0000313" key="1">
    <source>
        <dbReference type="EMBL" id="SDT84867.1"/>
    </source>
</evidence>
<gene>
    <name evidence="1" type="ORF">SAMN05216406_102146</name>
</gene>
<dbReference type="KEGG" id="nur:ATY38_00810"/>
<protein>
    <submittedName>
        <fullName evidence="1">Uncharacterized protein</fullName>
    </submittedName>
</protein>
<name>A0A1H2DPN6_9PROT</name>
<organism evidence="1 2">
    <name type="scientific">Nitrosomonas ureae</name>
    <dbReference type="NCBI Taxonomy" id="44577"/>
    <lineage>
        <taxon>Bacteria</taxon>
        <taxon>Pseudomonadati</taxon>
        <taxon>Pseudomonadota</taxon>
        <taxon>Betaproteobacteria</taxon>
        <taxon>Nitrosomonadales</taxon>
        <taxon>Nitrosomonadaceae</taxon>
        <taxon>Nitrosomonas</taxon>
    </lineage>
</organism>
<dbReference type="AlphaFoldDB" id="A0A1H2DPN6"/>
<dbReference type="Proteomes" id="UP000182882">
    <property type="component" value="Unassembled WGS sequence"/>
</dbReference>
<reference evidence="2" key="1">
    <citation type="submission" date="2016-10" db="EMBL/GenBank/DDBJ databases">
        <authorList>
            <person name="Varghese N."/>
            <person name="Submissions S."/>
        </authorList>
    </citation>
    <scope>NUCLEOTIDE SEQUENCE [LARGE SCALE GENOMIC DNA]</scope>
    <source>
        <strain evidence="2">Nm10</strain>
    </source>
</reference>
<proteinExistence type="predicted"/>
<dbReference type="EMBL" id="FNLN01000002">
    <property type="protein sequence ID" value="SDT84867.1"/>
    <property type="molecule type" value="Genomic_DNA"/>
</dbReference>
<accession>A0A1H2DPN6</accession>